<dbReference type="InterPro" id="IPR013098">
    <property type="entry name" value="Ig_I-set"/>
</dbReference>
<dbReference type="InterPro" id="IPR003599">
    <property type="entry name" value="Ig_sub"/>
</dbReference>
<name>A0A448XBP0_9PLAT</name>
<reference evidence="3" key="1">
    <citation type="submission" date="2018-11" db="EMBL/GenBank/DDBJ databases">
        <authorList>
            <consortium name="Pathogen Informatics"/>
        </authorList>
    </citation>
    <scope>NUCLEOTIDE SEQUENCE</scope>
</reference>
<sequence length="316" mass="34820">MIYDPSLESSRLKLGENLCLNLRVEGQPNPSLVWSHFPDTQKVEQGLPDVIQTEAKPPEDDGTYKAALKLRKATRDCTGVYRVVATNSQGQAEANFKVTVLTVPSEPLQFTVQQASKASVKLRWLEPADNGGSPLVSYAIERADASNLASSPSTVTYWQSVTHSLSVLEAMSVLEGEERWAAFEVSRLPSGKFMFFRVAAQNKQGIGVFATCEKPVSIGSPHSESLYISIFHKCTLNNLLDAPGVPRNFQGQVDKDGRVQLNWQAPSFDGGAPITKYVVERGHQAGRSGEWTEITLPDSTNTNRLLINMREITFHI</sequence>
<dbReference type="AlphaFoldDB" id="A0A448XBP0"/>
<feature type="domain" description="Fibronectin type-III" evidence="2">
    <location>
        <begin position="245"/>
        <end position="316"/>
    </location>
</feature>
<evidence type="ECO:0000259" key="2">
    <source>
        <dbReference type="PROSITE" id="PS50853"/>
    </source>
</evidence>
<dbReference type="CDD" id="cd00063">
    <property type="entry name" value="FN3"/>
    <property type="match status" value="2"/>
</dbReference>
<dbReference type="SMART" id="SM00060">
    <property type="entry name" value="FN3"/>
    <property type="match status" value="1"/>
</dbReference>
<evidence type="ECO:0000313" key="3">
    <source>
        <dbReference type="EMBL" id="VEL33007.1"/>
    </source>
</evidence>
<gene>
    <name evidence="3" type="ORF">PXEA_LOCUS26447</name>
</gene>
<dbReference type="PANTHER" id="PTHR13817">
    <property type="entry name" value="TITIN"/>
    <property type="match status" value="1"/>
</dbReference>
<dbReference type="PANTHER" id="PTHR13817:SF166">
    <property type="entry name" value="NEURONAL IGCAM-RELATED"/>
    <property type="match status" value="1"/>
</dbReference>
<dbReference type="InterPro" id="IPR013783">
    <property type="entry name" value="Ig-like_fold"/>
</dbReference>
<dbReference type="Proteomes" id="UP000784294">
    <property type="component" value="Unassembled WGS sequence"/>
</dbReference>
<dbReference type="OrthoDB" id="504170at2759"/>
<dbReference type="SMART" id="SM00409">
    <property type="entry name" value="IG"/>
    <property type="match status" value="1"/>
</dbReference>
<dbReference type="Gene3D" id="2.60.40.10">
    <property type="entry name" value="Immunoglobulins"/>
    <property type="match status" value="3"/>
</dbReference>
<dbReference type="EMBL" id="CAAALY010245021">
    <property type="protein sequence ID" value="VEL33007.1"/>
    <property type="molecule type" value="Genomic_DNA"/>
</dbReference>
<keyword evidence="4" id="KW-1185">Reference proteome</keyword>
<accession>A0A448XBP0</accession>
<dbReference type="InterPro" id="IPR003961">
    <property type="entry name" value="FN3_dom"/>
</dbReference>
<protein>
    <recommendedName>
        <fullName evidence="2">Fibronectin type-III domain-containing protein</fullName>
    </recommendedName>
</protein>
<dbReference type="Pfam" id="PF07679">
    <property type="entry name" value="I-set"/>
    <property type="match status" value="1"/>
</dbReference>
<evidence type="ECO:0000313" key="4">
    <source>
        <dbReference type="Proteomes" id="UP000784294"/>
    </source>
</evidence>
<organism evidence="3 4">
    <name type="scientific">Protopolystoma xenopodis</name>
    <dbReference type="NCBI Taxonomy" id="117903"/>
    <lineage>
        <taxon>Eukaryota</taxon>
        <taxon>Metazoa</taxon>
        <taxon>Spiralia</taxon>
        <taxon>Lophotrochozoa</taxon>
        <taxon>Platyhelminthes</taxon>
        <taxon>Monogenea</taxon>
        <taxon>Polyopisthocotylea</taxon>
        <taxon>Polystomatidea</taxon>
        <taxon>Polystomatidae</taxon>
        <taxon>Protopolystoma</taxon>
    </lineage>
</organism>
<dbReference type="InterPro" id="IPR036179">
    <property type="entry name" value="Ig-like_dom_sf"/>
</dbReference>
<dbReference type="SUPFAM" id="SSF48726">
    <property type="entry name" value="Immunoglobulin"/>
    <property type="match status" value="1"/>
</dbReference>
<proteinExistence type="predicted"/>
<dbReference type="SUPFAM" id="SSF49265">
    <property type="entry name" value="Fibronectin type III"/>
    <property type="match status" value="1"/>
</dbReference>
<dbReference type="InterPro" id="IPR036116">
    <property type="entry name" value="FN3_sf"/>
</dbReference>
<keyword evidence="1" id="KW-0677">Repeat</keyword>
<evidence type="ECO:0000256" key="1">
    <source>
        <dbReference type="ARBA" id="ARBA00022737"/>
    </source>
</evidence>
<dbReference type="PROSITE" id="PS50853">
    <property type="entry name" value="FN3"/>
    <property type="match status" value="1"/>
</dbReference>
<dbReference type="InterPro" id="IPR050964">
    <property type="entry name" value="Striated_Muscle_Regulatory"/>
</dbReference>
<comment type="caution">
    <text evidence="3">The sequence shown here is derived from an EMBL/GenBank/DDBJ whole genome shotgun (WGS) entry which is preliminary data.</text>
</comment>